<organism evidence="2 3">
    <name type="scientific">Dispira parvispora</name>
    <dbReference type="NCBI Taxonomy" id="1520584"/>
    <lineage>
        <taxon>Eukaryota</taxon>
        <taxon>Fungi</taxon>
        <taxon>Fungi incertae sedis</taxon>
        <taxon>Zoopagomycota</taxon>
        <taxon>Kickxellomycotina</taxon>
        <taxon>Dimargaritomycetes</taxon>
        <taxon>Dimargaritales</taxon>
        <taxon>Dimargaritaceae</taxon>
        <taxon>Dispira</taxon>
    </lineage>
</organism>
<proteinExistence type="predicted"/>
<feature type="transmembrane region" description="Helical" evidence="1">
    <location>
        <begin position="12"/>
        <end position="39"/>
    </location>
</feature>
<feature type="transmembrane region" description="Helical" evidence="1">
    <location>
        <begin position="195"/>
        <end position="215"/>
    </location>
</feature>
<feature type="transmembrane region" description="Helical" evidence="1">
    <location>
        <begin position="110"/>
        <end position="133"/>
    </location>
</feature>
<protein>
    <submittedName>
        <fullName evidence="2">Uncharacterized protein</fullName>
    </submittedName>
</protein>
<feature type="transmembrane region" description="Helical" evidence="1">
    <location>
        <begin position="75"/>
        <end position="98"/>
    </location>
</feature>
<comment type="caution">
    <text evidence="2">The sequence shown here is derived from an EMBL/GenBank/DDBJ whole genome shotgun (WGS) entry which is preliminary data.</text>
</comment>
<feature type="transmembrane region" description="Helical" evidence="1">
    <location>
        <begin position="153"/>
        <end position="174"/>
    </location>
</feature>
<feature type="transmembrane region" description="Helical" evidence="1">
    <location>
        <begin position="227"/>
        <end position="247"/>
    </location>
</feature>
<name>A0A9W8AMR9_9FUNG</name>
<feature type="transmembrane region" description="Helical" evidence="1">
    <location>
        <begin position="51"/>
        <end position="69"/>
    </location>
</feature>
<dbReference type="AlphaFoldDB" id="A0A9W8AMR9"/>
<sequence>LGPWNKMFDTSLWIILKSATYATHLAAAAYAVFQIYISIDQNGFRINSRQVVLSMSLLYLLVNGIWQYGELQSNGGYITIYISWALGNFAYNLVLVIWVRAVQRVEKNKLIYVLYVISALNVILWVVLSVFHITAVTTGNSRFFNSGTSIRVTIQPVVSILEASFMLYYGIHLVRRLDSLEGPKGHVDTMRRLTYLCLLSFIGYSFQALSCVLISHNGKENVENYTAKHVCYRVSTVVLYGSIFWVLRIRESLGDSTIQIASRNAQHMSTLGSLNFHPSPTLPSTFDPYRRTSQKIQPYHLDEFGINAVPTCRFSPILHSEDHPPHHMVNTTPCLIQDEPVTHQVPVDQLGRPHTCPSSPVAGRPRELSFDTGSYPLLAGGRVQQVPSQNPNSHCTSNPGNFV</sequence>
<gene>
    <name evidence="2" type="ORF">IWQ62_005477</name>
</gene>
<feature type="non-terminal residue" evidence="2">
    <location>
        <position position="1"/>
    </location>
</feature>
<dbReference type="EMBL" id="JANBPY010002280">
    <property type="protein sequence ID" value="KAJ1955680.1"/>
    <property type="molecule type" value="Genomic_DNA"/>
</dbReference>
<evidence type="ECO:0000256" key="1">
    <source>
        <dbReference type="SAM" id="Phobius"/>
    </source>
</evidence>
<keyword evidence="1" id="KW-0812">Transmembrane</keyword>
<reference evidence="2" key="1">
    <citation type="submission" date="2022-07" db="EMBL/GenBank/DDBJ databases">
        <title>Phylogenomic reconstructions and comparative analyses of Kickxellomycotina fungi.</title>
        <authorList>
            <person name="Reynolds N.K."/>
            <person name="Stajich J.E."/>
            <person name="Barry K."/>
            <person name="Grigoriev I.V."/>
            <person name="Crous P."/>
            <person name="Smith M.E."/>
        </authorList>
    </citation>
    <scope>NUCLEOTIDE SEQUENCE</scope>
    <source>
        <strain evidence="2">RSA 1196</strain>
    </source>
</reference>
<evidence type="ECO:0000313" key="3">
    <source>
        <dbReference type="Proteomes" id="UP001150925"/>
    </source>
</evidence>
<accession>A0A9W8AMR9</accession>
<dbReference type="OrthoDB" id="5597843at2759"/>
<dbReference type="Proteomes" id="UP001150925">
    <property type="component" value="Unassembled WGS sequence"/>
</dbReference>
<keyword evidence="1" id="KW-0472">Membrane</keyword>
<keyword evidence="1" id="KW-1133">Transmembrane helix</keyword>
<keyword evidence="3" id="KW-1185">Reference proteome</keyword>
<evidence type="ECO:0000313" key="2">
    <source>
        <dbReference type="EMBL" id="KAJ1955680.1"/>
    </source>
</evidence>